<comment type="caution">
    <text evidence="3">The sequence shown here is derived from an EMBL/GenBank/DDBJ whole genome shotgun (WGS) entry which is preliminary data.</text>
</comment>
<feature type="transmembrane region" description="Helical" evidence="1">
    <location>
        <begin position="66"/>
        <end position="89"/>
    </location>
</feature>
<evidence type="ECO:0000313" key="4">
    <source>
        <dbReference type="Proteomes" id="UP000239352"/>
    </source>
</evidence>
<dbReference type="RefSeq" id="WP_106114875.1">
    <property type="nucleotide sequence ID" value="NZ_PVSR01000038.1"/>
</dbReference>
<dbReference type="AlphaFoldDB" id="A0A2T0GT11"/>
<dbReference type="Pfam" id="PF13828">
    <property type="entry name" value="DUF4190"/>
    <property type="match status" value="1"/>
</dbReference>
<evidence type="ECO:0000313" key="3">
    <source>
        <dbReference type="EMBL" id="PRW62231.1"/>
    </source>
</evidence>
<keyword evidence="1" id="KW-0472">Membrane</keyword>
<dbReference type="EMBL" id="PVSR01000038">
    <property type="protein sequence ID" value="PRW62231.1"/>
    <property type="molecule type" value="Genomic_DNA"/>
</dbReference>
<dbReference type="Proteomes" id="UP000239352">
    <property type="component" value="Unassembled WGS sequence"/>
</dbReference>
<feature type="transmembrane region" description="Helical" evidence="1">
    <location>
        <begin position="20"/>
        <end position="45"/>
    </location>
</feature>
<keyword evidence="1" id="KW-0812">Transmembrane</keyword>
<gene>
    <name evidence="3" type="ORF">CEP50_16650</name>
</gene>
<sequence>MTASYSPGQPPTYYPGPTSGFAVVALVLGIMGFSPLAVIFGHIALHNIDKKHSGERGRGMAIAGLVLGWIGVAGLVLALVFMIAALATVGPPGA</sequence>
<organism evidence="3 4">
    <name type="scientific">Actinopolyspora mortivallis</name>
    <dbReference type="NCBI Taxonomy" id="33906"/>
    <lineage>
        <taxon>Bacteria</taxon>
        <taxon>Bacillati</taxon>
        <taxon>Actinomycetota</taxon>
        <taxon>Actinomycetes</taxon>
        <taxon>Actinopolysporales</taxon>
        <taxon>Actinopolysporaceae</taxon>
        <taxon>Actinopolyspora</taxon>
    </lineage>
</organism>
<keyword evidence="4" id="KW-1185">Reference proteome</keyword>
<accession>A0A2T0GT11</accession>
<name>A0A2T0GT11_ACTMO</name>
<keyword evidence="1" id="KW-1133">Transmembrane helix</keyword>
<dbReference type="InParanoid" id="A0A2T0GT11"/>
<reference evidence="3 4" key="1">
    <citation type="submission" date="2018-03" db="EMBL/GenBank/DDBJ databases">
        <title>Actinopolyspora mortivallis from Sahara, screening for active biomolecules.</title>
        <authorList>
            <person name="Selama O."/>
            <person name="Wellington E.M.H."/>
            <person name="Hacene H."/>
        </authorList>
    </citation>
    <scope>NUCLEOTIDE SEQUENCE [LARGE SCALE GENOMIC DNA]</scope>
    <source>
        <strain evidence="3 4">M5A</strain>
    </source>
</reference>
<evidence type="ECO:0000256" key="1">
    <source>
        <dbReference type="SAM" id="Phobius"/>
    </source>
</evidence>
<dbReference type="InterPro" id="IPR025241">
    <property type="entry name" value="DUF4190"/>
</dbReference>
<protein>
    <recommendedName>
        <fullName evidence="2">DUF4190 domain-containing protein</fullName>
    </recommendedName>
</protein>
<proteinExistence type="predicted"/>
<evidence type="ECO:0000259" key="2">
    <source>
        <dbReference type="Pfam" id="PF13828"/>
    </source>
</evidence>
<feature type="domain" description="DUF4190" evidence="2">
    <location>
        <begin position="22"/>
        <end position="78"/>
    </location>
</feature>